<dbReference type="Proteomes" id="UP000253083">
    <property type="component" value="Unassembled WGS sequence"/>
</dbReference>
<keyword evidence="7" id="KW-0812">Transmembrane</keyword>
<name>A0A395JHW8_9GAMM</name>
<dbReference type="Pfam" id="PF01435">
    <property type="entry name" value="Peptidase_M48"/>
    <property type="match status" value="1"/>
</dbReference>
<keyword evidence="7" id="KW-1133">Transmembrane helix</keyword>
<evidence type="ECO:0000313" key="9">
    <source>
        <dbReference type="EMBL" id="RBP47105.1"/>
    </source>
</evidence>
<comment type="cofactor">
    <cofactor evidence="6">
        <name>Zn(2+)</name>
        <dbReference type="ChEBI" id="CHEBI:29105"/>
    </cofactor>
    <text evidence="6">Binds 1 zinc ion per subunit.</text>
</comment>
<dbReference type="EMBL" id="QNRT01000010">
    <property type="protein sequence ID" value="RBP47105.1"/>
    <property type="molecule type" value="Genomic_DNA"/>
</dbReference>
<dbReference type="CDD" id="cd07332">
    <property type="entry name" value="M48C_Oma1_like"/>
    <property type="match status" value="1"/>
</dbReference>
<gene>
    <name evidence="9" type="ORF">DFR28_11068</name>
</gene>
<feature type="domain" description="Peptidase M48" evidence="8">
    <location>
        <begin position="74"/>
        <end position="257"/>
    </location>
</feature>
<keyword evidence="7" id="KW-0472">Membrane</keyword>
<dbReference type="Gene3D" id="3.30.2010.10">
    <property type="entry name" value="Metalloproteases ('zincins'), catalytic domain"/>
    <property type="match status" value="1"/>
</dbReference>
<evidence type="ECO:0000256" key="2">
    <source>
        <dbReference type="ARBA" id="ARBA00022723"/>
    </source>
</evidence>
<evidence type="ECO:0000256" key="1">
    <source>
        <dbReference type="ARBA" id="ARBA00022670"/>
    </source>
</evidence>
<dbReference type="RefSeq" id="WP_113955987.1">
    <property type="nucleotide sequence ID" value="NZ_QNRT01000010.1"/>
</dbReference>
<keyword evidence="4 6" id="KW-0862">Zinc</keyword>
<dbReference type="InParanoid" id="A0A395JHW8"/>
<reference evidence="9 10" key="1">
    <citation type="submission" date="2018-06" db="EMBL/GenBank/DDBJ databases">
        <title>Genomic Encyclopedia of Type Strains, Phase IV (KMG-IV): sequencing the most valuable type-strain genomes for metagenomic binning, comparative biology and taxonomic classification.</title>
        <authorList>
            <person name="Goeker M."/>
        </authorList>
    </citation>
    <scope>NUCLEOTIDE SEQUENCE [LARGE SCALE GENOMIC DNA]</scope>
    <source>
        <strain evidence="9 10">DSM 24032</strain>
    </source>
</reference>
<keyword evidence="1 6" id="KW-0645">Protease</keyword>
<protein>
    <submittedName>
        <fullName evidence="9">Peptidase M48-like protein</fullName>
    </submittedName>
</protein>
<keyword evidence="5 6" id="KW-0482">Metalloprotease</keyword>
<keyword evidence="10" id="KW-1185">Reference proteome</keyword>
<evidence type="ECO:0000259" key="8">
    <source>
        <dbReference type="Pfam" id="PF01435"/>
    </source>
</evidence>
<dbReference type="OrthoDB" id="9810445at2"/>
<keyword evidence="3 6" id="KW-0378">Hydrolase</keyword>
<dbReference type="InterPro" id="IPR001915">
    <property type="entry name" value="Peptidase_M48"/>
</dbReference>
<keyword evidence="2" id="KW-0479">Metal-binding</keyword>
<feature type="transmembrane region" description="Helical" evidence="7">
    <location>
        <begin position="26"/>
        <end position="46"/>
    </location>
</feature>
<dbReference type="GO" id="GO:0004222">
    <property type="term" value="F:metalloendopeptidase activity"/>
    <property type="evidence" value="ECO:0007669"/>
    <property type="project" value="InterPro"/>
</dbReference>
<dbReference type="PANTHER" id="PTHR22726">
    <property type="entry name" value="METALLOENDOPEPTIDASE OMA1"/>
    <property type="match status" value="1"/>
</dbReference>
<dbReference type="PANTHER" id="PTHR22726:SF1">
    <property type="entry name" value="METALLOENDOPEPTIDASE OMA1, MITOCHONDRIAL"/>
    <property type="match status" value="1"/>
</dbReference>
<dbReference type="InterPro" id="IPR051156">
    <property type="entry name" value="Mito/Outer_Membr_Metalloprot"/>
</dbReference>
<sequence>MQFENRQPADGINAPPEHPLKEFTQLLIAVGLTCVALVALLTYIAGQLAHHIPFRYEQDMVANISWLEPQQNSSEQQRLQAILDQVVVNMGLPNDMQITVHYSDDTTVNAFATLGGHIVMFKGLLDQLPNEQAIAAVLAHEIAHVKLRHPIVAAGRGFTLLTLGAVISGSSSSTAGQWLIGSSTNLQLMQFSRKQELAADRLAAEAMLATYGSIDGLLAVFDLFTTLEADSAFTALDVEALRSHPYSHKRRRAIEKIAPSSKRSQQH</sequence>
<evidence type="ECO:0000256" key="3">
    <source>
        <dbReference type="ARBA" id="ARBA00022801"/>
    </source>
</evidence>
<comment type="similarity">
    <text evidence="6">Belongs to the peptidase M48 family.</text>
</comment>
<organism evidence="9 10">
    <name type="scientific">Arenicella xantha</name>
    <dbReference type="NCBI Taxonomy" id="644221"/>
    <lineage>
        <taxon>Bacteria</taxon>
        <taxon>Pseudomonadati</taxon>
        <taxon>Pseudomonadota</taxon>
        <taxon>Gammaproteobacteria</taxon>
        <taxon>Arenicellales</taxon>
        <taxon>Arenicellaceae</taxon>
        <taxon>Arenicella</taxon>
    </lineage>
</organism>
<evidence type="ECO:0000313" key="10">
    <source>
        <dbReference type="Proteomes" id="UP000253083"/>
    </source>
</evidence>
<evidence type="ECO:0000256" key="6">
    <source>
        <dbReference type="RuleBase" id="RU003983"/>
    </source>
</evidence>
<dbReference type="AlphaFoldDB" id="A0A395JHW8"/>
<dbReference type="FunCoup" id="A0A395JHW8">
    <property type="interactions" value="117"/>
</dbReference>
<comment type="caution">
    <text evidence="9">The sequence shown here is derived from an EMBL/GenBank/DDBJ whole genome shotgun (WGS) entry which is preliminary data.</text>
</comment>
<evidence type="ECO:0000256" key="5">
    <source>
        <dbReference type="ARBA" id="ARBA00023049"/>
    </source>
</evidence>
<evidence type="ECO:0000256" key="4">
    <source>
        <dbReference type="ARBA" id="ARBA00022833"/>
    </source>
</evidence>
<evidence type="ECO:0000256" key="7">
    <source>
        <dbReference type="SAM" id="Phobius"/>
    </source>
</evidence>
<accession>A0A395JHW8</accession>
<dbReference type="GO" id="GO:0016020">
    <property type="term" value="C:membrane"/>
    <property type="evidence" value="ECO:0007669"/>
    <property type="project" value="TreeGrafter"/>
</dbReference>
<proteinExistence type="inferred from homology"/>
<dbReference type="GO" id="GO:0051603">
    <property type="term" value="P:proteolysis involved in protein catabolic process"/>
    <property type="evidence" value="ECO:0007669"/>
    <property type="project" value="TreeGrafter"/>
</dbReference>
<dbReference type="GO" id="GO:0046872">
    <property type="term" value="F:metal ion binding"/>
    <property type="evidence" value="ECO:0007669"/>
    <property type="project" value="UniProtKB-KW"/>
</dbReference>